<evidence type="ECO:0000313" key="4">
    <source>
        <dbReference type="Proteomes" id="UP001595839"/>
    </source>
</evidence>
<evidence type="ECO:0000256" key="1">
    <source>
        <dbReference type="SAM" id="MobiDB-lite"/>
    </source>
</evidence>
<keyword evidence="4" id="KW-1185">Reference proteome</keyword>
<proteinExistence type="predicted"/>
<feature type="transmembrane region" description="Helical" evidence="2">
    <location>
        <begin position="72"/>
        <end position="95"/>
    </location>
</feature>
<keyword evidence="2" id="KW-0812">Transmembrane</keyword>
<sequence length="309" mass="33583">MKFRTETHVRHVPHTIDGVTHDVPERHSVTVPVLPRDWDRIALRAAASLVLALTLVSVIWSTYSIGVLLGRGIGFAAAVVFDLAWIVNILLEWLSRLAPAKRSFSKRLSWALLAATMGAILWHGLSLGSPALGVVGAGVSLFAKTLWFGVMRFIDRDLSEADAAWVQQEMSRANAALAVADVRRQVARAEDRAAVESLAAEQIHTYLSGSPHRVFASPANTAAEQPNIVTEQDGNEEPQRPTDVPLNSSNTREHSETTPSIAHLAREQLRSGVSNSVAVANILQVRPDANLYSVGATVRRERSKAAGYL</sequence>
<feature type="transmembrane region" description="Helical" evidence="2">
    <location>
        <begin position="107"/>
        <end position="125"/>
    </location>
</feature>
<name>A0ABV9B567_9ACTN</name>
<keyword evidence="2" id="KW-1133">Transmembrane helix</keyword>
<dbReference type="Proteomes" id="UP001595839">
    <property type="component" value="Unassembled WGS sequence"/>
</dbReference>
<keyword evidence="2" id="KW-0472">Membrane</keyword>
<organism evidence="3 4">
    <name type="scientific">Streptomyces vulcanius</name>
    <dbReference type="NCBI Taxonomy" id="1441876"/>
    <lineage>
        <taxon>Bacteria</taxon>
        <taxon>Bacillati</taxon>
        <taxon>Actinomycetota</taxon>
        <taxon>Actinomycetes</taxon>
        <taxon>Kitasatosporales</taxon>
        <taxon>Streptomycetaceae</taxon>
        <taxon>Streptomyces</taxon>
    </lineage>
</organism>
<reference evidence="4" key="1">
    <citation type="journal article" date="2019" name="Int. J. Syst. Evol. Microbiol.">
        <title>The Global Catalogue of Microorganisms (GCM) 10K type strain sequencing project: providing services to taxonomists for standard genome sequencing and annotation.</title>
        <authorList>
            <consortium name="The Broad Institute Genomics Platform"/>
            <consortium name="The Broad Institute Genome Sequencing Center for Infectious Disease"/>
            <person name="Wu L."/>
            <person name="Ma J."/>
        </authorList>
    </citation>
    <scope>NUCLEOTIDE SEQUENCE [LARGE SCALE GENOMIC DNA]</scope>
    <source>
        <strain evidence="4">CGMCC 4.7177</strain>
    </source>
</reference>
<comment type="caution">
    <text evidence="3">The sequence shown here is derived from an EMBL/GenBank/DDBJ whole genome shotgun (WGS) entry which is preliminary data.</text>
</comment>
<gene>
    <name evidence="3" type="ORF">ACFPIH_49700</name>
</gene>
<evidence type="ECO:0000313" key="3">
    <source>
        <dbReference type="EMBL" id="MFC4507398.1"/>
    </source>
</evidence>
<feature type="region of interest" description="Disordered" evidence="1">
    <location>
        <begin position="230"/>
        <end position="260"/>
    </location>
</feature>
<feature type="transmembrane region" description="Helical" evidence="2">
    <location>
        <begin position="41"/>
        <end position="60"/>
    </location>
</feature>
<accession>A0ABV9B567</accession>
<dbReference type="EMBL" id="JBHSFK010000055">
    <property type="protein sequence ID" value="MFC4507398.1"/>
    <property type="molecule type" value="Genomic_DNA"/>
</dbReference>
<evidence type="ECO:0000256" key="2">
    <source>
        <dbReference type="SAM" id="Phobius"/>
    </source>
</evidence>
<protein>
    <submittedName>
        <fullName evidence="3">Uncharacterized protein</fullName>
    </submittedName>
</protein>
<dbReference type="RefSeq" id="WP_381185830.1">
    <property type="nucleotide sequence ID" value="NZ_JBHSFK010000055.1"/>
</dbReference>
<feature type="transmembrane region" description="Helical" evidence="2">
    <location>
        <begin position="131"/>
        <end position="150"/>
    </location>
</feature>